<keyword evidence="1" id="KW-0732">Signal</keyword>
<feature type="signal peptide" evidence="1">
    <location>
        <begin position="1"/>
        <end position="18"/>
    </location>
</feature>
<evidence type="ECO:0000313" key="3">
    <source>
        <dbReference type="Proteomes" id="UP000006753"/>
    </source>
</evidence>
<name>K1XLP1_MARBU</name>
<proteinExistence type="predicted"/>
<dbReference type="EMBL" id="JH921450">
    <property type="protein sequence ID" value="EKD13399.1"/>
    <property type="molecule type" value="Genomic_DNA"/>
</dbReference>
<evidence type="ECO:0000256" key="1">
    <source>
        <dbReference type="SAM" id="SignalP"/>
    </source>
</evidence>
<dbReference type="HOGENOM" id="CLU_1971012_0_0_1"/>
<evidence type="ECO:0000313" key="2">
    <source>
        <dbReference type="EMBL" id="EKD13399.1"/>
    </source>
</evidence>
<dbReference type="KEGG" id="mbe:MBM_08482"/>
<feature type="chain" id="PRO_5003853566" evidence="1">
    <location>
        <begin position="19"/>
        <end position="127"/>
    </location>
</feature>
<sequence>MQLTTIFLASALALSCSAIPQQQPRTTEYCDYGWSSFNTGCQGKEGKYLYCCSSNGIAQPDQFVVPRGRCVTPSGTGGDCGFPLEGGVSILSCQVSAVNRIGTILESWVRWDLAVLGDAYDSDDVNE</sequence>
<dbReference type="Proteomes" id="UP000006753">
    <property type="component" value="Unassembled WGS sequence"/>
</dbReference>
<reference evidence="2 3" key="1">
    <citation type="journal article" date="2012" name="BMC Genomics">
        <title>Sequencing the genome of Marssonina brunnea reveals fungus-poplar co-evolution.</title>
        <authorList>
            <person name="Zhu S."/>
            <person name="Cao Y.-Z."/>
            <person name="Jiang C."/>
            <person name="Tan B.-Y."/>
            <person name="Wang Z."/>
            <person name="Feng S."/>
            <person name="Zhang L."/>
            <person name="Su X.-H."/>
            <person name="Brejova B."/>
            <person name="Vinar T."/>
            <person name="Xu M."/>
            <person name="Wang M.-X."/>
            <person name="Zhang S.-G."/>
            <person name="Huang M.-R."/>
            <person name="Wu R."/>
            <person name="Zhou Y."/>
        </authorList>
    </citation>
    <scope>NUCLEOTIDE SEQUENCE [LARGE SCALE GENOMIC DNA]</scope>
    <source>
        <strain evidence="2 3">MB_m1</strain>
    </source>
</reference>
<gene>
    <name evidence="2" type="ORF">MBM_08482</name>
</gene>
<accession>K1XLP1</accession>
<keyword evidence="3" id="KW-1185">Reference proteome</keyword>
<organism evidence="2 3">
    <name type="scientific">Marssonina brunnea f. sp. multigermtubi (strain MB_m1)</name>
    <name type="common">Marssonina leaf spot fungus</name>
    <dbReference type="NCBI Taxonomy" id="1072389"/>
    <lineage>
        <taxon>Eukaryota</taxon>
        <taxon>Fungi</taxon>
        <taxon>Dikarya</taxon>
        <taxon>Ascomycota</taxon>
        <taxon>Pezizomycotina</taxon>
        <taxon>Leotiomycetes</taxon>
        <taxon>Helotiales</taxon>
        <taxon>Drepanopezizaceae</taxon>
        <taxon>Drepanopeziza</taxon>
    </lineage>
</organism>
<protein>
    <submittedName>
        <fullName evidence="2">Uncharacterized protein</fullName>
    </submittedName>
</protein>
<dbReference type="AlphaFoldDB" id="K1XLP1"/>
<dbReference type="InParanoid" id="K1XLP1"/>